<dbReference type="AlphaFoldDB" id="A0A7U2F4U2"/>
<organism evidence="1 2">
    <name type="scientific">Phaeosphaeria nodorum (strain SN15 / ATCC MYA-4574 / FGSC 10173)</name>
    <name type="common">Glume blotch fungus</name>
    <name type="synonym">Parastagonospora nodorum</name>
    <dbReference type="NCBI Taxonomy" id="321614"/>
    <lineage>
        <taxon>Eukaryota</taxon>
        <taxon>Fungi</taxon>
        <taxon>Dikarya</taxon>
        <taxon>Ascomycota</taxon>
        <taxon>Pezizomycotina</taxon>
        <taxon>Dothideomycetes</taxon>
        <taxon>Pleosporomycetidae</taxon>
        <taxon>Pleosporales</taxon>
        <taxon>Pleosporineae</taxon>
        <taxon>Phaeosphaeriaceae</taxon>
        <taxon>Parastagonospora</taxon>
    </lineage>
</organism>
<evidence type="ECO:0000313" key="2">
    <source>
        <dbReference type="Proteomes" id="UP000663193"/>
    </source>
</evidence>
<keyword evidence="2" id="KW-1185">Reference proteome</keyword>
<dbReference type="EMBL" id="CP069028">
    <property type="protein sequence ID" value="QRC96544.1"/>
    <property type="molecule type" value="Genomic_DNA"/>
</dbReference>
<accession>A0A7U2F4U2</accession>
<name>A0A7U2F4U2_PHANO</name>
<reference evidence="2" key="1">
    <citation type="journal article" date="2021" name="BMC Genomics">
        <title>Chromosome-level genome assembly and manually-curated proteome of model necrotroph Parastagonospora nodorum Sn15 reveals a genome-wide trove of candidate effector homologs, and redundancy of virulence-related functions within an accessory chromosome.</title>
        <authorList>
            <person name="Bertazzoni S."/>
            <person name="Jones D.A.B."/>
            <person name="Phan H.T."/>
            <person name="Tan K.-C."/>
            <person name="Hane J.K."/>
        </authorList>
    </citation>
    <scope>NUCLEOTIDE SEQUENCE [LARGE SCALE GENOMIC DNA]</scope>
    <source>
        <strain evidence="2">SN15 / ATCC MYA-4574 / FGSC 10173)</strain>
    </source>
</reference>
<protein>
    <submittedName>
        <fullName evidence="1">Uncharacterized protein</fullName>
    </submittedName>
</protein>
<dbReference type="VEuPathDB" id="FungiDB:JI435_409220"/>
<evidence type="ECO:0000313" key="1">
    <source>
        <dbReference type="EMBL" id="QRC96544.1"/>
    </source>
</evidence>
<sequence length="62" mass="6614">MFFAIKMIDMDHSSNLGVIGQVRLLHRLGLRGFGEVSGSFDGVDAMLILTGVSVAELMTTSA</sequence>
<gene>
    <name evidence="1" type="ORF">JI435_409220</name>
</gene>
<dbReference type="Proteomes" id="UP000663193">
    <property type="component" value="Chromosome 6"/>
</dbReference>
<proteinExistence type="predicted"/>